<dbReference type="Pfam" id="PF12143">
    <property type="entry name" value="PPO1_KFDV"/>
    <property type="match status" value="1"/>
</dbReference>
<name>A0ABR2D090_9ROSI</name>
<evidence type="ECO:0000259" key="1">
    <source>
        <dbReference type="Pfam" id="PF12143"/>
    </source>
</evidence>
<proteinExistence type="predicted"/>
<evidence type="ECO:0000313" key="2">
    <source>
        <dbReference type="EMBL" id="KAK8525086.1"/>
    </source>
</evidence>
<accession>A0ABR2D090</accession>
<gene>
    <name evidence="2" type="ORF">V6N12_029931</name>
</gene>
<dbReference type="Proteomes" id="UP001472677">
    <property type="component" value="Unassembled WGS sequence"/>
</dbReference>
<feature type="domain" description="Polyphenol oxidase C-terminal" evidence="1">
    <location>
        <begin position="31"/>
        <end position="159"/>
    </location>
</feature>
<comment type="caution">
    <text evidence="2">The sequence shown here is derived from an EMBL/GenBank/DDBJ whole genome shotgun (WGS) entry which is preliminary data.</text>
</comment>
<dbReference type="InterPro" id="IPR022740">
    <property type="entry name" value="Polyphenol_oxidase_C"/>
</dbReference>
<sequence length="162" mass="18349">MASKQPTPRRLRWGSSSSTKVAETIYTRNDFPLVLDKLVRIKVPRPNRSMTKVEEEDEEVLVIENIQVDRNDSAKFDVSINDEDDETPARLEDSEFAGSFTNVPHGIDHPDSKLNTSLTLPISDLLEDLDIKGEENIEVSLVPKEWKGLVSIGNVKIDYIRE</sequence>
<keyword evidence="3" id="KW-1185">Reference proteome</keyword>
<dbReference type="EMBL" id="JBBPBM010000041">
    <property type="protein sequence ID" value="KAK8525086.1"/>
    <property type="molecule type" value="Genomic_DNA"/>
</dbReference>
<protein>
    <recommendedName>
        <fullName evidence="1">Polyphenol oxidase C-terminal domain-containing protein</fullName>
    </recommendedName>
</protein>
<reference evidence="2 3" key="1">
    <citation type="journal article" date="2024" name="G3 (Bethesda)">
        <title>Genome assembly of Hibiscus sabdariffa L. provides insights into metabolisms of medicinal natural products.</title>
        <authorList>
            <person name="Kim T."/>
        </authorList>
    </citation>
    <scope>NUCLEOTIDE SEQUENCE [LARGE SCALE GENOMIC DNA]</scope>
    <source>
        <strain evidence="2">TK-2024</strain>
        <tissue evidence="2">Old leaves</tissue>
    </source>
</reference>
<organism evidence="2 3">
    <name type="scientific">Hibiscus sabdariffa</name>
    <name type="common">roselle</name>
    <dbReference type="NCBI Taxonomy" id="183260"/>
    <lineage>
        <taxon>Eukaryota</taxon>
        <taxon>Viridiplantae</taxon>
        <taxon>Streptophyta</taxon>
        <taxon>Embryophyta</taxon>
        <taxon>Tracheophyta</taxon>
        <taxon>Spermatophyta</taxon>
        <taxon>Magnoliopsida</taxon>
        <taxon>eudicotyledons</taxon>
        <taxon>Gunneridae</taxon>
        <taxon>Pentapetalae</taxon>
        <taxon>rosids</taxon>
        <taxon>malvids</taxon>
        <taxon>Malvales</taxon>
        <taxon>Malvaceae</taxon>
        <taxon>Malvoideae</taxon>
        <taxon>Hibiscus</taxon>
    </lineage>
</organism>
<evidence type="ECO:0000313" key="3">
    <source>
        <dbReference type="Proteomes" id="UP001472677"/>
    </source>
</evidence>
<dbReference type="PANTHER" id="PTHR36608">
    <property type="entry name" value="POLYPHENOL OXIDASE C, CHLOROPLASTIC-LIKE"/>
    <property type="match status" value="1"/>
</dbReference>
<dbReference type="PANTHER" id="PTHR36608:SF1">
    <property type="entry name" value="POLYPHENOL OXIDASE C, CHLOROPLASTIC-LIKE"/>
    <property type="match status" value="1"/>
</dbReference>